<evidence type="ECO:0000313" key="1">
    <source>
        <dbReference type="EMBL" id="MFD1787119.1"/>
    </source>
</evidence>
<proteinExistence type="predicted"/>
<dbReference type="Pfam" id="PF04820">
    <property type="entry name" value="Trp_halogenase"/>
    <property type="match status" value="1"/>
</dbReference>
<dbReference type="Gene3D" id="3.50.50.60">
    <property type="entry name" value="FAD/NAD(P)-binding domain"/>
    <property type="match status" value="1"/>
</dbReference>
<dbReference type="InterPro" id="IPR006905">
    <property type="entry name" value="Flavin_halogenase"/>
</dbReference>
<dbReference type="InterPro" id="IPR033856">
    <property type="entry name" value="Trp_halogen"/>
</dbReference>
<dbReference type="PANTHER" id="PTHR43747">
    <property type="entry name" value="FAD-BINDING PROTEIN"/>
    <property type="match status" value="1"/>
</dbReference>
<keyword evidence="2" id="KW-1185">Reference proteome</keyword>
<dbReference type="RefSeq" id="WP_380939488.1">
    <property type="nucleotide sequence ID" value="NZ_JBHUFC010000002.1"/>
</dbReference>
<dbReference type="Proteomes" id="UP001597283">
    <property type="component" value="Unassembled WGS sequence"/>
</dbReference>
<name>A0ABW4NC84_9SPHN</name>
<organism evidence="1 2">
    <name type="scientific">Sphingomonas floccifaciens</name>
    <dbReference type="NCBI Taxonomy" id="1844115"/>
    <lineage>
        <taxon>Bacteria</taxon>
        <taxon>Pseudomonadati</taxon>
        <taxon>Pseudomonadota</taxon>
        <taxon>Alphaproteobacteria</taxon>
        <taxon>Sphingomonadales</taxon>
        <taxon>Sphingomonadaceae</taxon>
        <taxon>Sphingomonas</taxon>
    </lineage>
</organism>
<comment type="caution">
    <text evidence="1">The sequence shown here is derived from an EMBL/GenBank/DDBJ whole genome shotgun (WGS) entry which is preliminary data.</text>
</comment>
<dbReference type="SUPFAM" id="SSF51905">
    <property type="entry name" value="FAD/NAD(P)-binding domain"/>
    <property type="match status" value="1"/>
</dbReference>
<dbReference type="InterPro" id="IPR036188">
    <property type="entry name" value="FAD/NAD-bd_sf"/>
</dbReference>
<evidence type="ECO:0000313" key="2">
    <source>
        <dbReference type="Proteomes" id="UP001597283"/>
    </source>
</evidence>
<dbReference type="GO" id="GO:0016491">
    <property type="term" value="F:oxidoreductase activity"/>
    <property type="evidence" value="ECO:0007669"/>
    <property type="project" value="UniProtKB-KW"/>
</dbReference>
<gene>
    <name evidence="1" type="ORF">ACFSC3_06010</name>
</gene>
<protein>
    <submittedName>
        <fullName evidence="1">Tryptophan halogenase family protein</fullName>
        <ecNumber evidence="1">1.14.19.-</ecNumber>
    </submittedName>
</protein>
<sequence length="504" mass="56043">MTTNPPIRIVIAGGGSAGWMCAAALSRFLGDGFTVTLVESDEIGIVGVGEATIPQIRLFNQALGIDEDAFVRATGATFKLGIEFVGWGALDERYMHAFGNVGRDSGLIPFHHTWLRGVRDGVARPLGDYALNNVAALANRMQRGAARTASVLPDMPYAFHFDASLYAAYLRRFAEARGVTRVEGRIVDVERDGESGDVAALTLDRDRRVEGDLFLDCTGFRALLIEGALGAGYEDWTRWLPCDRAMAVPSVRAMDFTPYTRATAHGAGWQWRIPLQHRTGNGIVYSSAHLNDDAARDHLLANLDGTPLDDPRPLRFVTGRRRELWKANVIAIGLASGFLEPLESTSIHMIQSAIERVLKLLPSRRIAQVQRDEYNRQAVFEYERIRDFILLHYVANRRDEPFWRERRETALPDTLRAKLDLWKAAAQITREHEELFTEVGWLQVLVGQGVMPDTWHPLADAMPAEQVAEFLDILPKLNAREVAQMPGHADFIARYCAAAEGVAA</sequence>
<dbReference type="EC" id="1.14.19.-" evidence="1"/>
<keyword evidence="1" id="KW-0560">Oxidoreductase</keyword>
<dbReference type="PANTHER" id="PTHR43747:SF4">
    <property type="entry name" value="FLAVIN-DEPENDENT TRYPTOPHAN HALOGENASE"/>
    <property type="match status" value="1"/>
</dbReference>
<dbReference type="InterPro" id="IPR050816">
    <property type="entry name" value="Flavin-dep_Halogenase_NPB"/>
</dbReference>
<reference evidence="2" key="1">
    <citation type="journal article" date="2019" name="Int. J. Syst. Evol. Microbiol.">
        <title>The Global Catalogue of Microorganisms (GCM) 10K type strain sequencing project: providing services to taxonomists for standard genome sequencing and annotation.</title>
        <authorList>
            <consortium name="The Broad Institute Genomics Platform"/>
            <consortium name="The Broad Institute Genome Sequencing Center for Infectious Disease"/>
            <person name="Wu L."/>
            <person name="Ma J."/>
        </authorList>
    </citation>
    <scope>NUCLEOTIDE SEQUENCE [LARGE SCALE GENOMIC DNA]</scope>
    <source>
        <strain evidence="2">Q85</strain>
    </source>
</reference>
<dbReference type="PIRSF" id="PIRSF011396">
    <property type="entry name" value="Trp_halogenase"/>
    <property type="match status" value="1"/>
</dbReference>
<dbReference type="EMBL" id="JBHUFC010000002">
    <property type="protein sequence ID" value="MFD1787119.1"/>
    <property type="molecule type" value="Genomic_DNA"/>
</dbReference>
<accession>A0ABW4NC84</accession>